<protein>
    <recommendedName>
        <fullName evidence="1">protein-disulfide reductase</fullName>
        <ecNumber evidence="1">1.8.1.8</ecNumber>
    </recommendedName>
</protein>
<dbReference type="InterPro" id="IPR052259">
    <property type="entry name" value="Nucleoredoxin-like"/>
</dbReference>
<reference evidence="9 10" key="1">
    <citation type="submission" date="2023-12" db="EMBL/GenBank/DDBJ databases">
        <title>A high-quality genome assembly for Dillenia turbinata (Dilleniales).</title>
        <authorList>
            <person name="Chanderbali A."/>
        </authorList>
    </citation>
    <scope>NUCLEOTIDE SEQUENCE [LARGE SCALE GENOMIC DNA]</scope>
    <source>
        <strain evidence="9">LSX21</strain>
        <tissue evidence="9">Leaf</tissue>
    </source>
</reference>
<dbReference type="PROSITE" id="PS51352">
    <property type="entry name" value="THIOREDOXIN_2"/>
    <property type="match status" value="1"/>
</dbReference>
<accession>A0AAN8ZBP9</accession>
<keyword evidence="10" id="KW-1185">Reference proteome</keyword>
<organism evidence="9 10">
    <name type="scientific">Dillenia turbinata</name>
    <dbReference type="NCBI Taxonomy" id="194707"/>
    <lineage>
        <taxon>Eukaryota</taxon>
        <taxon>Viridiplantae</taxon>
        <taxon>Streptophyta</taxon>
        <taxon>Embryophyta</taxon>
        <taxon>Tracheophyta</taxon>
        <taxon>Spermatophyta</taxon>
        <taxon>Magnoliopsida</taxon>
        <taxon>eudicotyledons</taxon>
        <taxon>Gunneridae</taxon>
        <taxon>Pentapetalae</taxon>
        <taxon>Dilleniales</taxon>
        <taxon>Dilleniaceae</taxon>
        <taxon>Dillenia</taxon>
    </lineage>
</organism>
<dbReference type="PANTHER" id="PTHR13871">
    <property type="entry name" value="THIOREDOXIN"/>
    <property type="match status" value="1"/>
</dbReference>
<keyword evidence="3" id="KW-0560">Oxidoreductase</keyword>
<dbReference type="EC" id="1.8.1.8" evidence="1"/>
<dbReference type="InterPro" id="IPR013766">
    <property type="entry name" value="Thioredoxin_domain"/>
</dbReference>
<dbReference type="Proteomes" id="UP001370490">
    <property type="component" value="Unassembled WGS sequence"/>
</dbReference>
<evidence type="ECO:0000313" key="10">
    <source>
        <dbReference type="Proteomes" id="UP001370490"/>
    </source>
</evidence>
<comment type="catalytic activity">
    <reaction evidence="7">
        <text>[protein]-dithiol + NADP(+) = [protein]-disulfide + NADPH + H(+)</text>
        <dbReference type="Rhea" id="RHEA:18753"/>
        <dbReference type="Rhea" id="RHEA-COMP:10593"/>
        <dbReference type="Rhea" id="RHEA-COMP:10594"/>
        <dbReference type="ChEBI" id="CHEBI:15378"/>
        <dbReference type="ChEBI" id="CHEBI:29950"/>
        <dbReference type="ChEBI" id="CHEBI:50058"/>
        <dbReference type="ChEBI" id="CHEBI:57783"/>
        <dbReference type="ChEBI" id="CHEBI:58349"/>
        <dbReference type="EC" id="1.8.1.8"/>
    </reaction>
</comment>
<evidence type="ECO:0000259" key="8">
    <source>
        <dbReference type="PROSITE" id="PS51352"/>
    </source>
</evidence>
<evidence type="ECO:0000256" key="3">
    <source>
        <dbReference type="ARBA" id="ARBA00023002"/>
    </source>
</evidence>
<dbReference type="AlphaFoldDB" id="A0AAN8ZBP9"/>
<evidence type="ECO:0000256" key="2">
    <source>
        <dbReference type="ARBA" id="ARBA00022737"/>
    </source>
</evidence>
<dbReference type="InterPro" id="IPR012336">
    <property type="entry name" value="Thioredoxin-like_fold"/>
</dbReference>
<evidence type="ECO:0000256" key="6">
    <source>
        <dbReference type="ARBA" id="ARBA00047388"/>
    </source>
</evidence>
<evidence type="ECO:0000256" key="4">
    <source>
        <dbReference type="ARBA" id="ARBA00023027"/>
    </source>
</evidence>
<dbReference type="InterPro" id="IPR004146">
    <property type="entry name" value="DC1"/>
</dbReference>
<feature type="domain" description="Thioredoxin" evidence="8">
    <location>
        <begin position="1"/>
        <end position="137"/>
    </location>
</feature>
<dbReference type="SUPFAM" id="SSF57889">
    <property type="entry name" value="Cysteine-rich domain"/>
    <property type="match status" value="1"/>
</dbReference>
<keyword evidence="2" id="KW-0677">Repeat</keyword>
<dbReference type="EMBL" id="JBAMMX010000014">
    <property type="protein sequence ID" value="KAK6927768.1"/>
    <property type="molecule type" value="Genomic_DNA"/>
</dbReference>
<dbReference type="Pfam" id="PF03107">
    <property type="entry name" value="C1_2"/>
    <property type="match status" value="1"/>
</dbReference>
<keyword evidence="4" id="KW-0520">NAD</keyword>
<evidence type="ECO:0000313" key="9">
    <source>
        <dbReference type="EMBL" id="KAK6927768.1"/>
    </source>
</evidence>
<dbReference type="GO" id="GO:0047134">
    <property type="term" value="F:protein-disulfide reductase [NAD(P)H] activity"/>
    <property type="evidence" value="ECO:0007669"/>
    <property type="project" value="UniProtKB-EC"/>
</dbReference>
<name>A0AAN8ZBP9_9MAGN</name>
<comment type="catalytic activity">
    <reaction evidence="6">
        <text>[protein]-dithiol + NAD(+) = [protein]-disulfide + NADH + H(+)</text>
        <dbReference type="Rhea" id="RHEA:18749"/>
        <dbReference type="Rhea" id="RHEA-COMP:10593"/>
        <dbReference type="Rhea" id="RHEA-COMP:10594"/>
        <dbReference type="ChEBI" id="CHEBI:15378"/>
        <dbReference type="ChEBI" id="CHEBI:29950"/>
        <dbReference type="ChEBI" id="CHEBI:50058"/>
        <dbReference type="ChEBI" id="CHEBI:57540"/>
        <dbReference type="ChEBI" id="CHEBI:57945"/>
        <dbReference type="EC" id="1.8.1.8"/>
    </reaction>
</comment>
<evidence type="ECO:0000256" key="5">
    <source>
        <dbReference type="ARBA" id="ARBA00025782"/>
    </source>
</evidence>
<dbReference type="Pfam" id="PF13905">
    <property type="entry name" value="Thioredoxin_8"/>
    <property type="match status" value="1"/>
</dbReference>
<evidence type="ECO:0000256" key="1">
    <source>
        <dbReference type="ARBA" id="ARBA00012612"/>
    </source>
</evidence>
<dbReference type="InterPro" id="IPR036249">
    <property type="entry name" value="Thioredoxin-like_sf"/>
</dbReference>
<proteinExistence type="inferred from homology"/>
<dbReference type="SUPFAM" id="SSF52833">
    <property type="entry name" value="Thioredoxin-like"/>
    <property type="match status" value="1"/>
</dbReference>
<evidence type="ECO:0000256" key="7">
    <source>
        <dbReference type="ARBA" id="ARBA00047804"/>
    </source>
</evidence>
<comment type="similarity">
    <text evidence="5">Belongs to the nucleoredoxin family.</text>
</comment>
<dbReference type="Gene3D" id="3.40.30.10">
    <property type="entry name" value="Glutaredoxin"/>
    <property type="match status" value="1"/>
</dbReference>
<dbReference type="InterPro" id="IPR046349">
    <property type="entry name" value="C1-like_sf"/>
</dbReference>
<gene>
    <name evidence="9" type="ORF">RJ641_006359</name>
</gene>
<sequence>MLFLFPQLKCRSLYFGANWCPPSRAFTAQLVDIYNEILNNTNEDFEIIFISTDRGHEEFMQSFSSMPWLAIPYEDETRQDLCRVFEIKGIPALILIGPDGTISREGRTMASLYGAKAFPFTASRAEELEAAVKKEGDGLPDQVKDPKHEHPLQLDMAKAYVCDSCKKPGRFWAFSCDICDYDLHPTSIEYTQRESLFEVLAS</sequence>
<dbReference type="PANTHER" id="PTHR13871:SF81">
    <property type="entry name" value="NUCLEOREDOXIN 3-RELATED"/>
    <property type="match status" value="1"/>
</dbReference>
<comment type="caution">
    <text evidence="9">The sequence shown here is derived from an EMBL/GenBank/DDBJ whole genome shotgun (WGS) entry which is preliminary data.</text>
</comment>